<comment type="similarity">
    <text evidence="1">Belongs to the 3-beta-HSD family.</text>
</comment>
<dbReference type="InterPro" id="IPR050177">
    <property type="entry name" value="Lipid_A_modif_metabolic_enz"/>
</dbReference>
<evidence type="ECO:0000256" key="1">
    <source>
        <dbReference type="ARBA" id="ARBA00009219"/>
    </source>
</evidence>
<evidence type="ECO:0000313" key="3">
    <source>
        <dbReference type="EMBL" id="ORE86442.1"/>
    </source>
</evidence>
<dbReference type="SUPFAM" id="SSF51735">
    <property type="entry name" value="NAD(P)-binding Rossmann-fold domains"/>
    <property type="match status" value="1"/>
</dbReference>
<accession>A0A1Y1SCT8</accession>
<proteinExistence type="inferred from homology"/>
<name>A0A1Y1SCT8_9GAMM</name>
<dbReference type="GO" id="GO:0016853">
    <property type="term" value="F:isomerase activity"/>
    <property type="evidence" value="ECO:0007669"/>
    <property type="project" value="UniProtKB-KW"/>
</dbReference>
<dbReference type="PANTHER" id="PTHR43245">
    <property type="entry name" value="BIFUNCTIONAL POLYMYXIN RESISTANCE PROTEIN ARNA"/>
    <property type="match status" value="1"/>
</dbReference>
<dbReference type="Proteomes" id="UP000192342">
    <property type="component" value="Unassembled WGS sequence"/>
</dbReference>
<dbReference type="AlphaFoldDB" id="A0A1Y1SCT8"/>
<feature type="domain" description="3-beta hydroxysteroid dehydrogenase/isomerase" evidence="2">
    <location>
        <begin position="7"/>
        <end position="256"/>
    </location>
</feature>
<comment type="caution">
    <text evidence="3">The sequence shown here is derived from an EMBL/GenBank/DDBJ whole genome shotgun (WGS) entry which is preliminary data.</text>
</comment>
<reference evidence="3 4" key="1">
    <citation type="submission" date="2013-04" db="EMBL/GenBank/DDBJ databases">
        <title>Oceanococcus atlanticus 22II-S10r2 Genome Sequencing.</title>
        <authorList>
            <person name="Lai Q."/>
            <person name="Li G."/>
            <person name="Shao Z."/>
        </authorList>
    </citation>
    <scope>NUCLEOTIDE SEQUENCE [LARGE SCALE GENOMIC DNA]</scope>
    <source>
        <strain evidence="3 4">22II-S10r2</strain>
    </source>
</reference>
<evidence type="ECO:0000313" key="4">
    <source>
        <dbReference type="Proteomes" id="UP000192342"/>
    </source>
</evidence>
<protein>
    <submittedName>
        <fullName evidence="3">3-beta hydroxysteroid dehydrogenase/isomerase</fullName>
    </submittedName>
</protein>
<sequence>MDKRKILITGGQGFVGKALVDEFADAGHEVICADIVDQPFREDVCFIKLDIRDAQAVLHACEGLDSIIHNASLVHTKNNRVEDVWAVNLTGTENLLAACTAHAIERFVYISSASAVYEGEDIENGDETLGYSQISQAPYADSKIAAEKKVIAFSGEGITQCCAIRPHVVFGAGDNRFVPAILSKAQQGKLTRCVGNRDKLSDFTYISNLTDAVLAAEQRVKPGGVACGQIYFITNGEPKAFFDFVDMLLMEAGYPTIKGKVPFWLAYGVAALAEGIDTLKGGTLNAEDGMTRFAIRYMVTHHYYSIEKAKRELDWQPRVDLAEGLRLTVETLKQRHSPLLPKVPQQAA</sequence>
<dbReference type="STRING" id="1317117.ATO7_14133"/>
<dbReference type="InterPro" id="IPR002225">
    <property type="entry name" value="3Beta_OHSteriod_DH/Estase"/>
</dbReference>
<evidence type="ECO:0000259" key="2">
    <source>
        <dbReference type="Pfam" id="PF01073"/>
    </source>
</evidence>
<dbReference type="InterPro" id="IPR036291">
    <property type="entry name" value="NAD(P)-bd_dom_sf"/>
</dbReference>
<dbReference type="OrthoDB" id="9776313at2"/>
<keyword evidence="3" id="KW-0413">Isomerase</keyword>
<gene>
    <name evidence="3" type="ORF">ATO7_14133</name>
</gene>
<keyword evidence="4" id="KW-1185">Reference proteome</keyword>
<dbReference type="Pfam" id="PF01073">
    <property type="entry name" value="3Beta_HSD"/>
    <property type="match status" value="1"/>
</dbReference>
<dbReference type="RefSeq" id="WP_083562791.1">
    <property type="nucleotide sequence ID" value="NZ_AQQV01000003.1"/>
</dbReference>
<organism evidence="3 4">
    <name type="scientific">Oceanococcus atlanticus</name>
    <dbReference type="NCBI Taxonomy" id="1317117"/>
    <lineage>
        <taxon>Bacteria</taxon>
        <taxon>Pseudomonadati</taxon>
        <taxon>Pseudomonadota</taxon>
        <taxon>Gammaproteobacteria</taxon>
        <taxon>Chromatiales</taxon>
        <taxon>Oceanococcaceae</taxon>
        <taxon>Oceanococcus</taxon>
    </lineage>
</organism>
<dbReference type="GO" id="GO:0016616">
    <property type="term" value="F:oxidoreductase activity, acting on the CH-OH group of donors, NAD or NADP as acceptor"/>
    <property type="evidence" value="ECO:0007669"/>
    <property type="project" value="InterPro"/>
</dbReference>
<dbReference type="EMBL" id="AQQV01000003">
    <property type="protein sequence ID" value="ORE86442.1"/>
    <property type="molecule type" value="Genomic_DNA"/>
</dbReference>
<dbReference type="Gene3D" id="3.40.50.720">
    <property type="entry name" value="NAD(P)-binding Rossmann-like Domain"/>
    <property type="match status" value="1"/>
</dbReference>
<dbReference type="GO" id="GO:0006694">
    <property type="term" value="P:steroid biosynthetic process"/>
    <property type="evidence" value="ECO:0007669"/>
    <property type="project" value="InterPro"/>
</dbReference>